<evidence type="ECO:0000256" key="1">
    <source>
        <dbReference type="SAM" id="MobiDB-lite"/>
    </source>
</evidence>
<evidence type="ECO:0000313" key="2">
    <source>
        <dbReference type="EMBL" id="KAJ7707809.1"/>
    </source>
</evidence>
<reference evidence="2" key="1">
    <citation type="submission" date="2023-03" db="EMBL/GenBank/DDBJ databases">
        <title>Massive genome expansion in bonnet fungi (Mycena s.s.) driven by repeated elements and novel gene families across ecological guilds.</title>
        <authorList>
            <consortium name="Lawrence Berkeley National Laboratory"/>
            <person name="Harder C.B."/>
            <person name="Miyauchi S."/>
            <person name="Viragh M."/>
            <person name="Kuo A."/>
            <person name="Thoen E."/>
            <person name="Andreopoulos B."/>
            <person name="Lu D."/>
            <person name="Skrede I."/>
            <person name="Drula E."/>
            <person name="Henrissat B."/>
            <person name="Morin E."/>
            <person name="Kohler A."/>
            <person name="Barry K."/>
            <person name="LaButti K."/>
            <person name="Morin E."/>
            <person name="Salamov A."/>
            <person name="Lipzen A."/>
            <person name="Mereny Z."/>
            <person name="Hegedus B."/>
            <person name="Baldrian P."/>
            <person name="Stursova M."/>
            <person name="Weitz H."/>
            <person name="Taylor A."/>
            <person name="Grigoriev I.V."/>
            <person name="Nagy L.G."/>
            <person name="Martin F."/>
            <person name="Kauserud H."/>
        </authorList>
    </citation>
    <scope>NUCLEOTIDE SEQUENCE</scope>
    <source>
        <strain evidence="2">CBHHK067</strain>
    </source>
</reference>
<organism evidence="2 3">
    <name type="scientific">Mycena rosella</name>
    <name type="common">Pink bonnet</name>
    <name type="synonym">Agaricus rosellus</name>
    <dbReference type="NCBI Taxonomy" id="1033263"/>
    <lineage>
        <taxon>Eukaryota</taxon>
        <taxon>Fungi</taxon>
        <taxon>Dikarya</taxon>
        <taxon>Basidiomycota</taxon>
        <taxon>Agaricomycotina</taxon>
        <taxon>Agaricomycetes</taxon>
        <taxon>Agaricomycetidae</taxon>
        <taxon>Agaricales</taxon>
        <taxon>Marasmiineae</taxon>
        <taxon>Mycenaceae</taxon>
        <taxon>Mycena</taxon>
    </lineage>
</organism>
<sequence>MFAPSYAPYILAHQRDAHPLAIAMSPPYPGLARPKWKGRAGARRGVEETSDKNDAPHAVAQREVPKPTPSPNNAPQLQRRNRVRPARAQDAPLDTPVSAVRTALKRRLASEPSVEPPDRHPLPPSL</sequence>
<dbReference type="EMBL" id="JARKIE010000005">
    <property type="protein sequence ID" value="KAJ7707809.1"/>
    <property type="molecule type" value="Genomic_DNA"/>
</dbReference>
<name>A0AAD7GYG1_MYCRO</name>
<gene>
    <name evidence="2" type="ORF">B0H17DRAFT_1192243</name>
</gene>
<proteinExistence type="predicted"/>
<comment type="caution">
    <text evidence="2">The sequence shown here is derived from an EMBL/GenBank/DDBJ whole genome shotgun (WGS) entry which is preliminary data.</text>
</comment>
<accession>A0AAD7GYG1</accession>
<dbReference type="AlphaFoldDB" id="A0AAD7GYG1"/>
<protein>
    <submittedName>
        <fullName evidence="2">Uncharacterized protein</fullName>
    </submittedName>
</protein>
<evidence type="ECO:0000313" key="3">
    <source>
        <dbReference type="Proteomes" id="UP001221757"/>
    </source>
</evidence>
<feature type="region of interest" description="Disordered" evidence="1">
    <location>
        <begin position="23"/>
        <end position="126"/>
    </location>
</feature>
<keyword evidence="3" id="KW-1185">Reference proteome</keyword>
<feature type="compositionally biased region" description="Basic and acidic residues" evidence="1">
    <location>
        <begin position="116"/>
        <end position="126"/>
    </location>
</feature>
<dbReference type="Proteomes" id="UP001221757">
    <property type="component" value="Unassembled WGS sequence"/>
</dbReference>
<feature type="compositionally biased region" description="Basic and acidic residues" evidence="1">
    <location>
        <begin position="44"/>
        <end position="55"/>
    </location>
</feature>